<dbReference type="GO" id="GO:0004519">
    <property type="term" value="F:endonuclease activity"/>
    <property type="evidence" value="ECO:0007669"/>
    <property type="project" value="UniProtKB-KW"/>
</dbReference>
<keyword evidence="6" id="KW-1185">Reference proteome</keyword>
<evidence type="ECO:0000256" key="1">
    <source>
        <dbReference type="ARBA" id="ARBA00010923"/>
    </source>
</evidence>
<accession>A0ABR7XKN2</accession>
<comment type="similarity">
    <text evidence="1">Belongs to the type-I restriction system S methylase family.</text>
</comment>
<reference evidence="5 6" key="1">
    <citation type="submission" date="2020-09" db="EMBL/GenBank/DDBJ databases">
        <title>Genome sequencing and assembly of Pontibacter sp.</title>
        <authorList>
            <person name="Chhetri G."/>
        </authorList>
    </citation>
    <scope>NUCLEOTIDE SEQUENCE [LARGE SCALE GENOMIC DNA]</scope>
    <source>
        <strain evidence="5 6">JH31</strain>
    </source>
</reference>
<keyword evidence="5" id="KW-0255">Endonuclease</keyword>
<sequence>MLKRIKVGELIRGGKAHSQTGPFGTQLKASEYVEEGIPVINVRNIGFGDVRKEQLEYLDDEKAAQLKSHLLKKDDIVFGRKGAVERHSLIGENETGWIQGSDCIRLRFLTDEYNPTFISFFFRTLEHQQWMINLGSFGATMGSLNQEIISKIEIPDVPRFIQDKIASILSAYDELLENNNQRISLLEQMTEEIYKEWFVRLRFPGYENTPVVDGVPEGWQKTNLGNVTSMVNRGISPAYDDEGNSYVLNQRCIRDNKIDYSLSRCQSKRIPKDRLLRLGDIVVNSTGEGTLGRVAQVWEQLTNFSVDSHVTIVRPVSATDAEFLGINMNLGQKLIENMALGSTGQTELNRTDLARLQVLYPDRATLTSFSELVNPIITEIQVLVKKNNNLKQTRDLLLPRLISGKLSVEHLLKQKEQQLQLAI</sequence>
<keyword evidence="2" id="KW-0680">Restriction system</keyword>
<name>A0ABR7XKN2_9BACT</name>
<comment type="caution">
    <text evidence="5">The sequence shown here is derived from an EMBL/GenBank/DDBJ whole genome shotgun (WGS) entry which is preliminary data.</text>
</comment>
<evidence type="ECO:0000313" key="5">
    <source>
        <dbReference type="EMBL" id="MBD1398835.1"/>
    </source>
</evidence>
<gene>
    <name evidence="5" type="ORF">H9Q13_16810</name>
</gene>
<feature type="domain" description="Type I restriction modification DNA specificity" evidence="4">
    <location>
        <begin position="64"/>
        <end position="188"/>
    </location>
</feature>
<keyword evidence="3" id="KW-0238">DNA-binding</keyword>
<dbReference type="Gene3D" id="3.90.220.20">
    <property type="entry name" value="DNA methylase specificity domains"/>
    <property type="match status" value="2"/>
</dbReference>
<dbReference type="RefSeq" id="WP_191184967.1">
    <property type="nucleotide sequence ID" value="NZ_JACXAJ010000011.1"/>
</dbReference>
<dbReference type="PANTHER" id="PTHR30408">
    <property type="entry name" value="TYPE-1 RESTRICTION ENZYME ECOKI SPECIFICITY PROTEIN"/>
    <property type="match status" value="1"/>
</dbReference>
<dbReference type="Pfam" id="PF01420">
    <property type="entry name" value="Methylase_S"/>
    <property type="match status" value="1"/>
</dbReference>
<dbReference type="InterPro" id="IPR052021">
    <property type="entry name" value="Type-I_RS_S_subunit"/>
</dbReference>
<dbReference type="EMBL" id="JACXAJ010000011">
    <property type="protein sequence ID" value="MBD1398835.1"/>
    <property type="molecule type" value="Genomic_DNA"/>
</dbReference>
<dbReference type="PANTHER" id="PTHR30408:SF13">
    <property type="entry name" value="TYPE I RESTRICTION ENZYME HINDI SPECIFICITY SUBUNIT"/>
    <property type="match status" value="1"/>
</dbReference>
<evidence type="ECO:0000259" key="4">
    <source>
        <dbReference type="Pfam" id="PF01420"/>
    </source>
</evidence>
<protein>
    <submittedName>
        <fullName evidence="5">Restriction endonuclease subunit S</fullName>
    </submittedName>
</protein>
<organism evidence="5 6">
    <name type="scientific">Pontibacter aquaedesilientis</name>
    <dbReference type="NCBI Taxonomy" id="2766980"/>
    <lineage>
        <taxon>Bacteria</taxon>
        <taxon>Pseudomonadati</taxon>
        <taxon>Bacteroidota</taxon>
        <taxon>Cytophagia</taxon>
        <taxon>Cytophagales</taxon>
        <taxon>Hymenobacteraceae</taxon>
        <taxon>Pontibacter</taxon>
    </lineage>
</organism>
<proteinExistence type="inferred from homology"/>
<dbReference type="InterPro" id="IPR000055">
    <property type="entry name" value="Restrct_endonuc_typeI_TRD"/>
</dbReference>
<dbReference type="InterPro" id="IPR044946">
    <property type="entry name" value="Restrct_endonuc_typeI_TRD_sf"/>
</dbReference>
<keyword evidence="5" id="KW-0540">Nuclease</keyword>
<keyword evidence="5" id="KW-0378">Hydrolase</keyword>
<evidence type="ECO:0000256" key="2">
    <source>
        <dbReference type="ARBA" id="ARBA00022747"/>
    </source>
</evidence>
<evidence type="ECO:0000256" key="3">
    <source>
        <dbReference type="ARBA" id="ARBA00023125"/>
    </source>
</evidence>
<dbReference type="SUPFAM" id="SSF116734">
    <property type="entry name" value="DNA methylase specificity domain"/>
    <property type="match status" value="2"/>
</dbReference>
<dbReference type="Proteomes" id="UP000625551">
    <property type="component" value="Unassembled WGS sequence"/>
</dbReference>
<evidence type="ECO:0000313" key="6">
    <source>
        <dbReference type="Proteomes" id="UP000625551"/>
    </source>
</evidence>